<proteinExistence type="predicted"/>
<protein>
    <submittedName>
        <fullName evidence="2">Uncharacterized protein</fullName>
    </submittedName>
</protein>
<accession>A0AC34GT34</accession>
<organism evidence="1 2">
    <name type="scientific">Panagrolaimus sp. ES5</name>
    <dbReference type="NCBI Taxonomy" id="591445"/>
    <lineage>
        <taxon>Eukaryota</taxon>
        <taxon>Metazoa</taxon>
        <taxon>Ecdysozoa</taxon>
        <taxon>Nematoda</taxon>
        <taxon>Chromadorea</taxon>
        <taxon>Rhabditida</taxon>
        <taxon>Tylenchina</taxon>
        <taxon>Panagrolaimomorpha</taxon>
        <taxon>Panagrolaimoidea</taxon>
        <taxon>Panagrolaimidae</taxon>
        <taxon>Panagrolaimus</taxon>
    </lineage>
</organism>
<reference evidence="2" key="1">
    <citation type="submission" date="2022-11" db="UniProtKB">
        <authorList>
            <consortium name="WormBaseParasite"/>
        </authorList>
    </citation>
    <scope>IDENTIFICATION</scope>
</reference>
<name>A0AC34GT34_9BILA</name>
<evidence type="ECO:0000313" key="2">
    <source>
        <dbReference type="WBParaSite" id="ES5_v2.g7765.t1"/>
    </source>
</evidence>
<sequence>MATKECCFSLNGIISDDLNGQFKNLNLNQNNKCLSDDTVCSKSSFKNRKGSDYARKKSSLWKNGNKKLPTDYLSFFDVCDKEKSKEEKGSSANNSTLSLHIDAYENFIEASNEFSIEDEEKEEDLAKKWKNLKQILNNSASLFQNPFEFPRQQENQNMMPEMMQFKASKKLLNPNSSERRSSKMSFGSEFWTPQSPTLYEARSEYHITPYLNPERNIGFLVKLSSARFERDPRQQALIKMDSNEYGSPEDFDDNNEMPTSMSPKPVPPPNPYSIFEKVTQFSTFMKTFTGVDDTAKSVSPVAAPIDYDNHPSKPVSLLDMSPVEWPESFSILGSALDDPEYYDFAQSAPAGKKSLLGPHGGGDHKSKSSFSSSNIDPEDPHFKALVEKQIEMAKEIIAKENKEKETSESKFSSTSYSNHKASKWEYDDPFSTSQKENQGDEAHFGFGSSSNFEEENQSDHTTHFGSSSNYDNKTPKKFKSRWQESDYEYRPKSPVFSNYRGSHRGSHSGDRIKMPYGDVTRRGGGGFKGSSRGNSEGFGRSAPSAGFNQRGGRGRGSHRGTYRGRGRGRGRGGVVDGGSHFSDASSSNDIYYSSEEIPRKYANGEDVPRKFGKSEENPRKFGKKRNRFRSNSTSKNSHRSDYYRSTSRSPPYRSRSRSRSPIHPNDPNSRL</sequence>
<dbReference type="WBParaSite" id="ES5_v2.g7765.t1">
    <property type="protein sequence ID" value="ES5_v2.g7765.t1"/>
    <property type="gene ID" value="ES5_v2.g7765"/>
</dbReference>
<evidence type="ECO:0000313" key="1">
    <source>
        <dbReference type="Proteomes" id="UP000887579"/>
    </source>
</evidence>
<dbReference type="Proteomes" id="UP000887579">
    <property type="component" value="Unplaced"/>
</dbReference>